<dbReference type="Proteomes" id="UP000274097">
    <property type="component" value="Unassembled WGS sequence"/>
</dbReference>
<comment type="caution">
    <text evidence="7">The sequence shown here is derived from an EMBL/GenBank/DDBJ whole genome shotgun (WGS) entry which is preliminary data.</text>
</comment>
<sequence length="210" mass="22927">MHSEATTSGIHVGYARVSTDDQRLELQTDALVKAGMLPSEIFTDKASGATTDRPGFIDCFRALREGDTLVVWKLDRLGRNLSQLLQTAERLEKKGVRLKVVTEAIDTSTPMGRFMFNVMGSFAQLEREMIQERTLAGLAAARERGRIGGRRPVMTPELLEQAQHLVLDEAAGGEGLSVAQAAKRLKISKTTLYRELSAAQAQEGANDLAA</sequence>
<dbReference type="Gene3D" id="1.10.10.60">
    <property type="entry name" value="Homeodomain-like"/>
    <property type="match status" value="1"/>
</dbReference>
<evidence type="ECO:0000256" key="1">
    <source>
        <dbReference type="ARBA" id="ARBA00009913"/>
    </source>
</evidence>
<dbReference type="PANTHER" id="PTHR30461:SF2">
    <property type="entry name" value="SERINE RECOMBINASE PINE-RELATED"/>
    <property type="match status" value="1"/>
</dbReference>
<feature type="active site" description="O-(5'-phospho-DNA)-serine intermediate" evidence="5">
    <location>
        <position position="18"/>
    </location>
</feature>
<comment type="similarity">
    <text evidence="1">Belongs to the site-specific recombinase resolvase family.</text>
</comment>
<dbReference type="InterPro" id="IPR006119">
    <property type="entry name" value="Resolv_N"/>
</dbReference>
<dbReference type="PROSITE" id="PS00398">
    <property type="entry name" value="RECOMBINASES_2"/>
    <property type="match status" value="1"/>
</dbReference>
<dbReference type="SUPFAM" id="SSF53041">
    <property type="entry name" value="Resolvase-like"/>
    <property type="match status" value="1"/>
</dbReference>
<dbReference type="EMBL" id="RFLX01000123">
    <property type="protein sequence ID" value="RMI14268.1"/>
    <property type="molecule type" value="Genomic_DNA"/>
</dbReference>
<dbReference type="InterPro" id="IPR006118">
    <property type="entry name" value="Recombinase_CS"/>
</dbReference>
<dbReference type="SUPFAM" id="SSF46689">
    <property type="entry name" value="Homeodomain-like"/>
    <property type="match status" value="1"/>
</dbReference>
<feature type="domain" description="Resolvase/invertase-type recombinase catalytic" evidence="6">
    <location>
        <begin position="10"/>
        <end position="145"/>
    </location>
</feature>
<evidence type="ECO:0000256" key="4">
    <source>
        <dbReference type="ARBA" id="ARBA00023172"/>
    </source>
</evidence>
<protein>
    <submittedName>
        <fullName evidence="7">Recombinase family protein</fullName>
    </submittedName>
</protein>
<organism evidence="7 8">
    <name type="scientific">Teichococcus wenyumeiae</name>
    <dbReference type="NCBI Taxonomy" id="2478470"/>
    <lineage>
        <taxon>Bacteria</taxon>
        <taxon>Pseudomonadati</taxon>
        <taxon>Pseudomonadota</taxon>
        <taxon>Alphaproteobacteria</taxon>
        <taxon>Acetobacterales</taxon>
        <taxon>Roseomonadaceae</taxon>
        <taxon>Roseomonas</taxon>
    </lineage>
</organism>
<reference evidence="7 8" key="1">
    <citation type="submission" date="2018-10" db="EMBL/GenBank/DDBJ databases">
        <title>Roseomonas sp. nov., isolated from feces of Tibetan antelopes in the Qinghai-Tibet plateau, China.</title>
        <authorList>
            <person name="Tian Z."/>
        </authorList>
    </citation>
    <scope>NUCLEOTIDE SEQUENCE [LARGE SCALE GENOMIC DNA]</scope>
    <source>
        <strain evidence="7 8">Z23</strain>
    </source>
</reference>
<keyword evidence="4" id="KW-0233">DNA recombination</keyword>
<dbReference type="CDD" id="cd03768">
    <property type="entry name" value="SR_ResInv"/>
    <property type="match status" value="1"/>
</dbReference>
<evidence type="ECO:0000259" key="6">
    <source>
        <dbReference type="PROSITE" id="PS51736"/>
    </source>
</evidence>
<dbReference type="Gene3D" id="3.40.50.1390">
    <property type="entry name" value="Resolvase, N-terminal catalytic domain"/>
    <property type="match status" value="1"/>
</dbReference>
<dbReference type="InterPro" id="IPR050639">
    <property type="entry name" value="SSR_resolvase"/>
</dbReference>
<dbReference type="PROSITE" id="PS00397">
    <property type="entry name" value="RECOMBINASES_1"/>
    <property type="match status" value="1"/>
</dbReference>
<dbReference type="PROSITE" id="PS51736">
    <property type="entry name" value="RECOMBINASES_3"/>
    <property type="match status" value="1"/>
</dbReference>
<evidence type="ECO:0000256" key="3">
    <source>
        <dbReference type="ARBA" id="ARBA00023125"/>
    </source>
</evidence>
<dbReference type="InterPro" id="IPR009057">
    <property type="entry name" value="Homeodomain-like_sf"/>
</dbReference>
<dbReference type="PANTHER" id="PTHR30461">
    <property type="entry name" value="DNA-INVERTASE FROM LAMBDOID PROPHAGE"/>
    <property type="match status" value="1"/>
</dbReference>
<gene>
    <name evidence="7" type="ORF">EBE87_28090</name>
</gene>
<keyword evidence="8" id="KW-1185">Reference proteome</keyword>
<proteinExistence type="inferred from homology"/>
<evidence type="ECO:0000313" key="8">
    <source>
        <dbReference type="Proteomes" id="UP000274097"/>
    </source>
</evidence>
<keyword evidence="2" id="KW-0229">DNA integration</keyword>
<dbReference type="SMART" id="SM00857">
    <property type="entry name" value="Resolvase"/>
    <property type="match status" value="1"/>
</dbReference>
<evidence type="ECO:0000313" key="7">
    <source>
        <dbReference type="EMBL" id="RMI14268.1"/>
    </source>
</evidence>
<dbReference type="Pfam" id="PF00239">
    <property type="entry name" value="Resolvase"/>
    <property type="match status" value="1"/>
</dbReference>
<keyword evidence="3" id="KW-0238">DNA-binding</keyword>
<name>A0ABX9VB20_9PROT</name>
<dbReference type="InterPro" id="IPR036162">
    <property type="entry name" value="Resolvase-like_N_sf"/>
</dbReference>
<evidence type="ECO:0000256" key="2">
    <source>
        <dbReference type="ARBA" id="ARBA00022908"/>
    </source>
</evidence>
<evidence type="ECO:0000256" key="5">
    <source>
        <dbReference type="PROSITE-ProRule" id="PRU10137"/>
    </source>
</evidence>
<accession>A0ABX9VB20</accession>